<gene>
    <name evidence="2" type="ORF">O181_023098</name>
</gene>
<dbReference type="AlphaFoldDB" id="A0A9Q3GWZ7"/>
<organism evidence="2 3">
    <name type="scientific">Austropuccinia psidii MF-1</name>
    <dbReference type="NCBI Taxonomy" id="1389203"/>
    <lineage>
        <taxon>Eukaryota</taxon>
        <taxon>Fungi</taxon>
        <taxon>Dikarya</taxon>
        <taxon>Basidiomycota</taxon>
        <taxon>Pucciniomycotina</taxon>
        <taxon>Pucciniomycetes</taxon>
        <taxon>Pucciniales</taxon>
        <taxon>Sphaerophragmiaceae</taxon>
        <taxon>Austropuccinia</taxon>
    </lineage>
</organism>
<dbReference type="Proteomes" id="UP000765509">
    <property type="component" value="Unassembled WGS sequence"/>
</dbReference>
<name>A0A9Q3GWZ7_9BASI</name>
<feature type="region of interest" description="Disordered" evidence="1">
    <location>
        <begin position="38"/>
        <end position="72"/>
    </location>
</feature>
<evidence type="ECO:0000256" key="1">
    <source>
        <dbReference type="SAM" id="MobiDB-lite"/>
    </source>
</evidence>
<sequence length="166" mass="18640">MNSYLTVRKFLGHPNTCKLLNGWHPLMEKKKMIHLKAEQRKKNPPPPKKSAKTSDNSQQQKFQCKKEATSSVEGQWKCTSHKTIQPGLQNPKDSTGCHGKCVLDGQNHDGITEKGGSQSKLSEKISEILDIIPNFYIAINDMKSHISDENPSSCKNIKTNNLSLRN</sequence>
<comment type="caution">
    <text evidence="2">The sequence shown here is derived from an EMBL/GenBank/DDBJ whole genome shotgun (WGS) entry which is preliminary data.</text>
</comment>
<dbReference type="EMBL" id="AVOT02007209">
    <property type="protein sequence ID" value="MBW0483383.1"/>
    <property type="molecule type" value="Genomic_DNA"/>
</dbReference>
<keyword evidence="3" id="KW-1185">Reference proteome</keyword>
<evidence type="ECO:0000313" key="2">
    <source>
        <dbReference type="EMBL" id="MBW0483383.1"/>
    </source>
</evidence>
<accession>A0A9Q3GWZ7</accession>
<feature type="compositionally biased region" description="Polar residues" evidence="1">
    <location>
        <begin position="53"/>
        <end position="62"/>
    </location>
</feature>
<proteinExistence type="predicted"/>
<reference evidence="2" key="1">
    <citation type="submission" date="2021-03" db="EMBL/GenBank/DDBJ databases">
        <title>Draft genome sequence of rust myrtle Austropuccinia psidii MF-1, a brazilian biotype.</title>
        <authorList>
            <person name="Quecine M.C."/>
            <person name="Pachon D.M.R."/>
            <person name="Bonatelli M.L."/>
            <person name="Correr F.H."/>
            <person name="Franceschini L.M."/>
            <person name="Leite T.F."/>
            <person name="Margarido G.R.A."/>
            <person name="Almeida C.A."/>
            <person name="Ferrarezi J.A."/>
            <person name="Labate C.A."/>
        </authorList>
    </citation>
    <scope>NUCLEOTIDE SEQUENCE</scope>
    <source>
        <strain evidence="2">MF-1</strain>
    </source>
</reference>
<evidence type="ECO:0000313" key="3">
    <source>
        <dbReference type="Proteomes" id="UP000765509"/>
    </source>
</evidence>
<protein>
    <submittedName>
        <fullName evidence="2">Uncharacterized protein</fullName>
    </submittedName>
</protein>